<evidence type="ECO:0000256" key="5">
    <source>
        <dbReference type="ARBA" id="ARBA00022989"/>
    </source>
</evidence>
<feature type="transmembrane region" description="Helical" evidence="7">
    <location>
        <begin position="349"/>
        <end position="369"/>
    </location>
</feature>
<evidence type="ECO:0000313" key="10">
    <source>
        <dbReference type="Proteomes" id="UP000005222"/>
    </source>
</evidence>
<comment type="similarity">
    <text evidence="2">Belongs to the amino acid-polyamine-organocation (APC) superfamily. YAT (TC 2.A.3.10) family.</text>
</comment>
<dbReference type="GO" id="GO:0016020">
    <property type="term" value="C:membrane"/>
    <property type="evidence" value="ECO:0007669"/>
    <property type="project" value="UniProtKB-SubCell"/>
</dbReference>
<dbReference type="HOGENOM" id="CLU_007946_12_2_1"/>
<feature type="transmembrane region" description="Helical" evidence="7">
    <location>
        <begin position="375"/>
        <end position="399"/>
    </location>
</feature>
<feature type="transmembrane region" description="Helical" evidence="7">
    <location>
        <begin position="171"/>
        <end position="193"/>
    </location>
</feature>
<dbReference type="PANTHER" id="PTHR43341">
    <property type="entry name" value="AMINO ACID PERMEASE"/>
    <property type="match status" value="1"/>
</dbReference>
<evidence type="ECO:0000256" key="2">
    <source>
        <dbReference type="ARBA" id="ARBA00006983"/>
    </source>
</evidence>
<keyword evidence="6 7" id="KW-0472">Membrane</keyword>
<dbReference type="FunFam" id="1.20.1740.10:FF:000001">
    <property type="entry name" value="Amino acid permease"/>
    <property type="match status" value="1"/>
</dbReference>
<feature type="transmembrane region" description="Helical" evidence="7">
    <location>
        <begin position="143"/>
        <end position="164"/>
    </location>
</feature>
<evidence type="ECO:0000256" key="4">
    <source>
        <dbReference type="ARBA" id="ARBA00022692"/>
    </source>
</evidence>
<keyword evidence="3" id="KW-0813">Transport</keyword>
<keyword evidence="4 7" id="KW-0812">Transmembrane</keyword>
<dbReference type="Gene3D" id="1.20.1740.10">
    <property type="entry name" value="Amino acid/polyamine transporter I"/>
    <property type="match status" value="1"/>
</dbReference>
<keyword evidence="10" id="KW-1185">Reference proteome</keyword>
<feature type="transmembrane region" description="Helical" evidence="7">
    <location>
        <begin position="213"/>
        <end position="235"/>
    </location>
</feature>
<feature type="transmembrane region" description="Helical" evidence="7">
    <location>
        <begin position="62"/>
        <end position="83"/>
    </location>
</feature>
<organism evidence="9 10">
    <name type="scientific">Pichia sorbitophila (strain ATCC MYA-4447 / BCRC 22081 / CBS 7064 / NBRC 10061 / NRRL Y-12695)</name>
    <name type="common">Hybrid yeast</name>
    <dbReference type="NCBI Taxonomy" id="559304"/>
    <lineage>
        <taxon>Eukaryota</taxon>
        <taxon>Fungi</taxon>
        <taxon>Dikarya</taxon>
        <taxon>Ascomycota</taxon>
        <taxon>Saccharomycotina</taxon>
        <taxon>Pichiomycetes</taxon>
        <taxon>Debaryomycetaceae</taxon>
        <taxon>Millerozyma</taxon>
    </lineage>
</organism>
<dbReference type="OrthoDB" id="3900342at2759"/>
<dbReference type="AlphaFoldDB" id="G8Y0A4"/>
<comment type="subcellular location">
    <subcellularLocation>
        <location evidence="1">Membrane</location>
        <topology evidence="1">Multi-pass membrane protein</topology>
    </subcellularLocation>
</comment>
<dbReference type="Pfam" id="PF00324">
    <property type="entry name" value="AA_permease"/>
    <property type="match status" value="1"/>
</dbReference>
<sequence>MSSKVSIAVTNEPLAVREKFDPKTGIKRGLKQRHISMMALAGIMGPGVFLGMGVALHEGGPVGLIAGFAIVGVLIMGMMTSIGELNGMFDFNFNTHACRWVDPAFGAALGWIYVIVWLCNIFAEYVSLTSILSTYSDKVPMYGYYLIFWFVFSIYQMLGVDVFGEVEYILAFLKVLFISGYYLFSIIYAAGGIKNHSPGNLFKEYPLAHGFKGIVNSFVFAGAFYTGIESLSVTFSESKQVESAVKSAVRQSVFRIFYVYFGLSISYGISVAWNDPGLSSTETALKSPMTIALTNAGWKNSKYYITTIVLITCLSSINSAIYFSARCLFRLSSEGYAPKIFKNVSKRGVPWVATHTVHLFGFLSLLAMSQGASDAYTYLVNIGGVGAFIAWTAIVYTHLRFRKGWLRQGNSLEDLPYKAPFYPYFNYISLGLGILLCLVQGWSVFVPFSGANFVDVYIIIPFFFILWIGYKLCLKTKWVKYEDMDFISGKNNMAACDESISEEPQYMDVPKVSNETWFRKLWSSI</sequence>
<dbReference type="OMA" id="VLWITNI"/>
<proteinExistence type="inferred from homology"/>
<dbReference type="InterPro" id="IPR050524">
    <property type="entry name" value="APC_YAT"/>
</dbReference>
<feature type="transmembrane region" description="Helical" evidence="7">
    <location>
        <begin position="256"/>
        <end position="273"/>
    </location>
</feature>
<dbReference type="EMBL" id="FO082046">
    <property type="protein sequence ID" value="CCE87363.1"/>
    <property type="molecule type" value="Genomic_DNA"/>
</dbReference>
<gene>
    <name evidence="9" type="primary">Piso0_005913</name>
    <name evidence="9" type="ORF">GNLVRS01_PISO0N25313g</name>
</gene>
<evidence type="ECO:0000256" key="6">
    <source>
        <dbReference type="ARBA" id="ARBA00023136"/>
    </source>
</evidence>
<dbReference type="PANTHER" id="PTHR43341:SF26">
    <property type="entry name" value="GENERAL AMINO ACID PERMEASE AGP3"/>
    <property type="match status" value="1"/>
</dbReference>
<name>G8Y0A4_PICSO</name>
<evidence type="ECO:0000256" key="3">
    <source>
        <dbReference type="ARBA" id="ARBA00022448"/>
    </source>
</evidence>
<feature type="transmembrane region" description="Helical" evidence="7">
    <location>
        <begin position="35"/>
        <end position="56"/>
    </location>
</feature>
<feature type="transmembrane region" description="Helical" evidence="7">
    <location>
        <begin position="303"/>
        <end position="329"/>
    </location>
</feature>
<dbReference type="InterPro" id="IPR004841">
    <property type="entry name" value="AA-permease/SLC12A_dom"/>
</dbReference>
<protein>
    <submittedName>
        <fullName evidence="9">Piso0_005913 protein</fullName>
    </submittedName>
</protein>
<dbReference type="Proteomes" id="UP000005222">
    <property type="component" value="Chromosome N"/>
</dbReference>
<evidence type="ECO:0000259" key="8">
    <source>
        <dbReference type="Pfam" id="PF00324"/>
    </source>
</evidence>
<dbReference type="InParanoid" id="G8Y0A4"/>
<evidence type="ECO:0000256" key="7">
    <source>
        <dbReference type="SAM" id="Phobius"/>
    </source>
</evidence>
<evidence type="ECO:0000313" key="9">
    <source>
        <dbReference type="EMBL" id="CCE87363.1"/>
    </source>
</evidence>
<keyword evidence="5 7" id="KW-1133">Transmembrane helix</keyword>
<feature type="transmembrane region" description="Helical" evidence="7">
    <location>
        <begin position="424"/>
        <end position="445"/>
    </location>
</feature>
<dbReference type="eggNOG" id="KOG1286">
    <property type="taxonomic scope" value="Eukaryota"/>
</dbReference>
<evidence type="ECO:0000256" key="1">
    <source>
        <dbReference type="ARBA" id="ARBA00004141"/>
    </source>
</evidence>
<dbReference type="STRING" id="559304.G8Y0A4"/>
<accession>G8Y0A4</accession>
<dbReference type="GO" id="GO:0015171">
    <property type="term" value="F:amino acid transmembrane transporter activity"/>
    <property type="evidence" value="ECO:0007669"/>
    <property type="project" value="TreeGrafter"/>
</dbReference>
<dbReference type="PIRSF" id="PIRSF006060">
    <property type="entry name" value="AA_transporter"/>
    <property type="match status" value="1"/>
</dbReference>
<feature type="domain" description="Amino acid permease/ SLC12A" evidence="8">
    <location>
        <begin position="34"/>
        <end position="477"/>
    </location>
</feature>
<reference evidence="9 10" key="1">
    <citation type="journal article" date="2012" name="G3 (Bethesda)">
        <title>Pichia sorbitophila, an interspecies yeast hybrid reveals early steps of genome resolution following polyploidization.</title>
        <authorList>
            <person name="Leh Louis V."/>
            <person name="Despons L."/>
            <person name="Friedrich A."/>
            <person name="Martin T."/>
            <person name="Durrens P."/>
            <person name="Casaregola S."/>
            <person name="Neuveglise C."/>
            <person name="Fairhead C."/>
            <person name="Marck C."/>
            <person name="Cruz J.A."/>
            <person name="Straub M.L."/>
            <person name="Kugler V."/>
            <person name="Sacerdot C."/>
            <person name="Uzunov Z."/>
            <person name="Thierry A."/>
            <person name="Weiss S."/>
            <person name="Bleykasten C."/>
            <person name="De Montigny J."/>
            <person name="Jacques N."/>
            <person name="Jung P."/>
            <person name="Lemaire M."/>
            <person name="Mallet S."/>
            <person name="Morel G."/>
            <person name="Richard G.F."/>
            <person name="Sarkar A."/>
            <person name="Savel G."/>
            <person name="Schacherer J."/>
            <person name="Seret M.L."/>
            <person name="Talla E."/>
            <person name="Samson G."/>
            <person name="Jubin C."/>
            <person name="Poulain J."/>
            <person name="Vacherie B."/>
            <person name="Barbe V."/>
            <person name="Pelletier E."/>
            <person name="Sherman D.J."/>
            <person name="Westhof E."/>
            <person name="Weissenbach J."/>
            <person name="Baret P.V."/>
            <person name="Wincker P."/>
            <person name="Gaillardin C."/>
            <person name="Dujon B."/>
            <person name="Souciet J.L."/>
        </authorList>
    </citation>
    <scope>NUCLEOTIDE SEQUENCE [LARGE SCALE GENOMIC DNA]</scope>
    <source>
        <strain evidence="10">ATCC MYA-4447 / BCRC 22081 / CBS 7064 / NBRC 10061 / NRRL Y-12695</strain>
    </source>
</reference>
<feature type="transmembrane region" description="Helical" evidence="7">
    <location>
        <begin position="451"/>
        <end position="470"/>
    </location>
</feature>
<feature type="transmembrane region" description="Helical" evidence="7">
    <location>
        <begin position="104"/>
        <end position="123"/>
    </location>
</feature>